<keyword evidence="4 9" id="KW-0812">Transmembrane</keyword>
<dbReference type="HOGENOM" id="CLU_000604_84_3_2"/>
<gene>
    <name evidence="12" type="primary">ybtQ</name>
    <name evidence="12" type="ordered locus">MA_2472</name>
</gene>
<evidence type="ECO:0000256" key="4">
    <source>
        <dbReference type="ARBA" id="ARBA00022692"/>
    </source>
</evidence>
<evidence type="ECO:0000259" key="11">
    <source>
        <dbReference type="PROSITE" id="PS50929"/>
    </source>
</evidence>
<dbReference type="InParanoid" id="Q8TN21"/>
<comment type="subcellular location">
    <subcellularLocation>
        <location evidence="1">Cell membrane</location>
        <topology evidence="1">Multi-pass membrane protein</topology>
    </subcellularLocation>
</comment>
<keyword evidence="13" id="KW-1185">Reference proteome</keyword>
<evidence type="ECO:0000313" key="12">
    <source>
        <dbReference type="EMBL" id="AAM05858.1"/>
    </source>
</evidence>
<dbReference type="Pfam" id="PF00664">
    <property type="entry name" value="ABC_membrane"/>
    <property type="match status" value="1"/>
</dbReference>
<dbReference type="RefSeq" id="WP_011022443.1">
    <property type="nucleotide sequence ID" value="NC_003552.1"/>
</dbReference>
<evidence type="ECO:0000256" key="2">
    <source>
        <dbReference type="ARBA" id="ARBA00022448"/>
    </source>
</evidence>
<dbReference type="GO" id="GO:0042626">
    <property type="term" value="F:ATPase-coupled transmembrane transporter activity"/>
    <property type="evidence" value="ECO:0000318"/>
    <property type="project" value="GO_Central"/>
</dbReference>
<accession>Q8TN21</accession>
<dbReference type="OrthoDB" id="121502at2157"/>
<evidence type="ECO:0000256" key="6">
    <source>
        <dbReference type="ARBA" id="ARBA00022840"/>
    </source>
</evidence>
<protein>
    <submittedName>
        <fullName evidence="12">Iron ABC transporter</fullName>
    </submittedName>
</protein>
<dbReference type="PROSITE" id="PS50929">
    <property type="entry name" value="ABC_TM1F"/>
    <property type="match status" value="1"/>
</dbReference>
<dbReference type="Pfam" id="PF00005">
    <property type="entry name" value="ABC_tran"/>
    <property type="match status" value="1"/>
</dbReference>
<keyword evidence="5" id="KW-0547">Nucleotide-binding</keyword>
<feature type="domain" description="ABC transporter" evidence="10">
    <location>
        <begin position="363"/>
        <end position="598"/>
    </location>
</feature>
<evidence type="ECO:0000256" key="1">
    <source>
        <dbReference type="ARBA" id="ARBA00004651"/>
    </source>
</evidence>
<keyword evidence="3" id="KW-1003">Cell membrane</keyword>
<evidence type="ECO:0000256" key="8">
    <source>
        <dbReference type="ARBA" id="ARBA00023136"/>
    </source>
</evidence>
<reference evidence="12 13" key="1">
    <citation type="journal article" date="2002" name="Genome Res.">
        <title>The genome of Methanosarcina acetivorans reveals extensive metabolic and physiological diversity.</title>
        <authorList>
            <person name="Galagan J.E."/>
            <person name="Nusbaum C."/>
            <person name="Roy A."/>
            <person name="Endrizzi M.G."/>
            <person name="Macdonald P."/>
            <person name="FitzHugh W."/>
            <person name="Calvo S."/>
            <person name="Engels R."/>
            <person name="Smirnov S."/>
            <person name="Atnoor D."/>
            <person name="Brown A."/>
            <person name="Allen N."/>
            <person name="Naylor J."/>
            <person name="Stange-Thomann N."/>
            <person name="DeArellano K."/>
            <person name="Johnson R."/>
            <person name="Linton L."/>
            <person name="McEwan P."/>
            <person name="McKernan K."/>
            <person name="Talamas J."/>
            <person name="Tirrell A."/>
            <person name="Ye W."/>
            <person name="Zimmer A."/>
            <person name="Barber R.D."/>
            <person name="Cann I."/>
            <person name="Graham D.E."/>
            <person name="Grahame D.A."/>
            <person name="Guss A."/>
            <person name="Hedderich R."/>
            <person name="Ingram-Smith C."/>
            <person name="Kuettner C.H."/>
            <person name="Krzycki J.A."/>
            <person name="Leigh J.A."/>
            <person name="Li W."/>
            <person name="Liu J."/>
            <person name="Mukhopadhyay B."/>
            <person name="Reeve J.N."/>
            <person name="Smith K."/>
            <person name="Springer T.A."/>
            <person name="Umayam L.A."/>
            <person name="White O."/>
            <person name="White R.H."/>
            <person name="de Macario E.C."/>
            <person name="Ferry J.G."/>
            <person name="Jarrell K.F."/>
            <person name="Jing H."/>
            <person name="Macario A.J.L."/>
            <person name="Paulsen I."/>
            <person name="Pritchett M."/>
            <person name="Sowers K.R."/>
            <person name="Swanson R.V."/>
            <person name="Zinder S.H."/>
            <person name="Lander E."/>
            <person name="Metcalf W.W."/>
            <person name="Birren B."/>
        </authorList>
    </citation>
    <scope>NUCLEOTIDE SEQUENCE [LARGE SCALE GENOMIC DNA]</scope>
    <source>
        <strain evidence="13">ATCC 35395 / DSM 2834 / JCM 12185 / C2A</strain>
    </source>
</reference>
<sequence length="603" mass="66041">MSKKTDVVKEYTRIDSKRGLSITTGANRMKLFDRRVLELGRGEYGKLWNVIILGLLISFSYIVQGLLIAVILNGVFAGTPLHESRLYFAAVALLIVLRWIMIRENDRIAARTASNIAMSLRRRMYHKLYELGPGWIMTQKSGVIQATLVDGAEALQNYYGRFLPQVVVSIAAGISIVAILFYVDMTIGLVIGGMMIAALIQPLAIYKGVGKGIRIWFVAMPRLFAEYVDNIQGIVTLKSFNASQRQGKILYQRTNDLYDAEIGILRDEILWSVPPGLVAAICGTVAIIIGAIRMDAGALSAAGLLFVLLLVREALRPVTDLRQTIHFSFSGMGAAEGVLDILEATPLAAVTARPTPSSIPHSFAFEDVTFRYRKTDASAVENLSFKVEPGDKVALVGRSGSGKTTVTSLLMRYFDPQAGIIRLGGEDIRHIPADELHAMYSIVSQDTFLFHGTVRDNLLMAKPEASQEELERAARAAAAHKFIATLPDSYDTLIGERGVRLSGGERQRIAIARAILKDAPILILDEATSSVDVANETLIREAIAGLAHDRTTLLISHRLSAVRDADRIYVLEKGRLMEAGTHSKLVGCNGNYSALVRAEEECI</sequence>
<name>Q8TN21_METAC</name>
<dbReference type="Gene3D" id="1.20.1560.10">
    <property type="entry name" value="ABC transporter type 1, transmembrane domain"/>
    <property type="match status" value="1"/>
</dbReference>
<organism evidence="12 13">
    <name type="scientific">Methanosarcina acetivorans (strain ATCC 35395 / DSM 2834 / JCM 12185 / C2A)</name>
    <dbReference type="NCBI Taxonomy" id="188937"/>
    <lineage>
        <taxon>Archaea</taxon>
        <taxon>Methanobacteriati</taxon>
        <taxon>Methanobacteriota</taxon>
        <taxon>Stenosarchaea group</taxon>
        <taxon>Methanomicrobia</taxon>
        <taxon>Methanosarcinales</taxon>
        <taxon>Methanosarcinaceae</taxon>
        <taxon>Methanosarcina</taxon>
    </lineage>
</organism>
<dbReference type="InterPro" id="IPR017871">
    <property type="entry name" value="ABC_transporter-like_CS"/>
</dbReference>
<dbReference type="InterPro" id="IPR027417">
    <property type="entry name" value="P-loop_NTPase"/>
</dbReference>
<evidence type="ECO:0000256" key="9">
    <source>
        <dbReference type="SAM" id="Phobius"/>
    </source>
</evidence>
<evidence type="ECO:0000256" key="5">
    <source>
        <dbReference type="ARBA" id="ARBA00022741"/>
    </source>
</evidence>
<dbReference type="FunFam" id="1.20.1560.10:FF:000457">
    <property type="entry name" value="HlyB/MsbA family ABC transporter"/>
    <property type="match status" value="1"/>
</dbReference>
<dbReference type="InterPro" id="IPR003593">
    <property type="entry name" value="AAA+_ATPase"/>
</dbReference>
<dbReference type="PROSITE" id="PS00211">
    <property type="entry name" value="ABC_TRANSPORTER_1"/>
    <property type="match status" value="1"/>
</dbReference>
<feature type="transmembrane region" description="Helical" evidence="9">
    <location>
        <begin position="187"/>
        <end position="206"/>
    </location>
</feature>
<dbReference type="GO" id="GO:0005524">
    <property type="term" value="F:ATP binding"/>
    <property type="evidence" value="ECO:0007669"/>
    <property type="project" value="UniProtKB-KW"/>
</dbReference>
<proteinExistence type="predicted"/>
<feature type="transmembrane region" description="Helical" evidence="9">
    <location>
        <begin position="162"/>
        <end position="181"/>
    </location>
</feature>
<feature type="transmembrane region" description="Helical" evidence="9">
    <location>
        <begin position="269"/>
        <end position="292"/>
    </location>
</feature>
<keyword evidence="8 9" id="KW-0472">Membrane</keyword>
<dbReference type="SUPFAM" id="SSF90123">
    <property type="entry name" value="ABC transporter transmembrane region"/>
    <property type="match status" value="1"/>
</dbReference>
<dbReference type="EMBL" id="AE010299">
    <property type="protein sequence ID" value="AAM05858.1"/>
    <property type="molecule type" value="Genomic_DNA"/>
</dbReference>
<dbReference type="PANTHER" id="PTHR24221:SF654">
    <property type="entry name" value="ATP-BINDING CASSETTE SUB-FAMILY B MEMBER 6"/>
    <property type="match status" value="1"/>
</dbReference>
<dbReference type="STRING" id="188937.MA_2472"/>
<feature type="transmembrane region" description="Helical" evidence="9">
    <location>
        <begin position="84"/>
        <end position="101"/>
    </location>
</feature>
<dbReference type="SMART" id="SM00382">
    <property type="entry name" value="AAA"/>
    <property type="match status" value="1"/>
</dbReference>
<dbReference type="Proteomes" id="UP000002487">
    <property type="component" value="Chromosome"/>
</dbReference>
<dbReference type="AlphaFoldDB" id="Q8TN21"/>
<evidence type="ECO:0000259" key="10">
    <source>
        <dbReference type="PROSITE" id="PS50893"/>
    </source>
</evidence>
<dbReference type="SUPFAM" id="SSF52540">
    <property type="entry name" value="P-loop containing nucleoside triphosphate hydrolases"/>
    <property type="match status" value="1"/>
</dbReference>
<dbReference type="KEGG" id="mac:MA_2472"/>
<dbReference type="GO" id="GO:0005886">
    <property type="term" value="C:plasma membrane"/>
    <property type="evidence" value="ECO:0007669"/>
    <property type="project" value="UniProtKB-SubCell"/>
</dbReference>
<feature type="domain" description="ABC transmembrane type-1" evidence="11">
    <location>
        <begin position="50"/>
        <end position="326"/>
    </location>
</feature>
<feature type="transmembrane region" description="Helical" evidence="9">
    <location>
        <begin position="47"/>
        <end position="72"/>
    </location>
</feature>
<dbReference type="InterPro" id="IPR011527">
    <property type="entry name" value="ABC1_TM_dom"/>
</dbReference>
<dbReference type="Gene3D" id="3.40.50.300">
    <property type="entry name" value="P-loop containing nucleotide triphosphate hydrolases"/>
    <property type="match status" value="1"/>
</dbReference>
<keyword evidence="7 9" id="KW-1133">Transmembrane helix</keyword>
<keyword evidence="6" id="KW-0067">ATP-binding</keyword>
<dbReference type="FunFam" id="3.40.50.300:FF:000221">
    <property type="entry name" value="Multidrug ABC transporter ATP-binding protein"/>
    <property type="match status" value="1"/>
</dbReference>
<dbReference type="PANTHER" id="PTHR24221">
    <property type="entry name" value="ATP-BINDING CASSETTE SUB-FAMILY B"/>
    <property type="match status" value="1"/>
</dbReference>
<dbReference type="GeneID" id="1474361"/>
<dbReference type="GO" id="GO:0140359">
    <property type="term" value="F:ABC-type transporter activity"/>
    <property type="evidence" value="ECO:0007669"/>
    <property type="project" value="InterPro"/>
</dbReference>
<dbReference type="EnsemblBacteria" id="AAM05858">
    <property type="protein sequence ID" value="AAM05858"/>
    <property type="gene ID" value="MA_2472"/>
</dbReference>
<dbReference type="GO" id="GO:0016887">
    <property type="term" value="F:ATP hydrolysis activity"/>
    <property type="evidence" value="ECO:0007669"/>
    <property type="project" value="InterPro"/>
</dbReference>
<keyword evidence="2" id="KW-0813">Transport</keyword>
<dbReference type="InterPro" id="IPR039421">
    <property type="entry name" value="Type_1_exporter"/>
</dbReference>
<evidence type="ECO:0000256" key="7">
    <source>
        <dbReference type="ARBA" id="ARBA00022989"/>
    </source>
</evidence>
<dbReference type="PhylomeDB" id="Q8TN21"/>
<dbReference type="PROSITE" id="PS50893">
    <property type="entry name" value="ABC_TRANSPORTER_2"/>
    <property type="match status" value="1"/>
</dbReference>
<evidence type="ECO:0000313" key="13">
    <source>
        <dbReference type="Proteomes" id="UP000002487"/>
    </source>
</evidence>
<dbReference type="InterPro" id="IPR036640">
    <property type="entry name" value="ABC1_TM_sf"/>
</dbReference>
<evidence type="ECO:0000256" key="3">
    <source>
        <dbReference type="ARBA" id="ARBA00022475"/>
    </source>
</evidence>
<dbReference type="GO" id="GO:0055085">
    <property type="term" value="P:transmembrane transport"/>
    <property type="evidence" value="ECO:0000318"/>
    <property type="project" value="GO_Central"/>
</dbReference>
<dbReference type="InterPro" id="IPR003439">
    <property type="entry name" value="ABC_transporter-like_ATP-bd"/>
</dbReference>